<dbReference type="AlphaFoldDB" id="A0A812XM88"/>
<gene>
    <name evidence="1" type="ORF">SPIL2461_LOCUS21150</name>
</gene>
<dbReference type="OrthoDB" id="447707at2759"/>
<proteinExistence type="predicted"/>
<name>A0A812XM88_SYMPI</name>
<evidence type="ECO:0000313" key="1">
    <source>
        <dbReference type="EMBL" id="CAE7735870.1"/>
    </source>
</evidence>
<dbReference type="EMBL" id="CAJNIZ010045993">
    <property type="protein sequence ID" value="CAE7735870.1"/>
    <property type="molecule type" value="Genomic_DNA"/>
</dbReference>
<sequence>MAQKSPEAERQPLDELLEVFAEVEDLAHRGRVLVNKAEEARNLTPASLDDICKFASRMRLSAPVGFPQTLAGFPAAPLPAGFVLPWPTLQEEMPRARALASGALRAPPPSVKLARADPSDPGSRAAWAVTLRIVDACVQAFIRSKATSE</sequence>
<evidence type="ECO:0000313" key="2">
    <source>
        <dbReference type="Proteomes" id="UP000649617"/>
    </source>
</evidence>
<protein>
    <submittedName>
        <fullName evidence="1">Uncharacterized protein</fullName>
    </submittedName>
</protein>
<dbReference type="Proteomes" id="UP000649617">
    <property type="component" value="Unassembled WGS sequence"/>
</dbReference>
<keyword evidence="2" id="KW-1185">Reference proteome</keyword>
<reference evidence="1" key="1">
    <citation type="submission" date="2021-02" db="EMBL/GenBank/DDBJ databases">
        <authorList>
            <person name="Dougan E. K."/>
            <person name="Rhodes N."/>
            <person name="Thang M."/>
            <person name="Chan C."/>
        </authorList>
    </citation>
    <scope>NUCLEOTIDE SEQUENCE</scope>
</reference>
<accession>A0A812XM88</accession>
<organism evidence="1 2">
    <name type="scientific">Symbiodinium pilosum</name>
    <name type="common">Dinoflagellate</name>
    <dbReference type="NCBI Taxonomy" id="2952"/>
    <lineage>
        <taxon>Eukaryota</taxon>
        <taxon>Sar</taxon>
        <taxon>Alveolata</taxon>
        <taxon>Dinophyceae</taxon>
        <taxon>Suessiales</taxon>
        <taxon>Symbiodiniaceae</taxon>
        <taxon>Symbiodinium</taxon>
    </lineage>
</organism>
<comment type="caution">
    <text evidence="1">The sequence shown here is derived from an EMBL/GenBank/DDBJ whole genome shotgun (WGS) entry which is preliminary data.</text>
</comment>